<evidence type="ECO:0000313" key="3">
    <source>
        <dbReference type="Proteomes" id="UP000650081"/>
    </source>
</evidence>
<reference evidence="2" key="1">
    <citation type="submission" date="2020-08" db="EMBL/GenBank/DDBJ databases">
        <title>Lewinella bacteria from marine environments.</title>
        <authorList>
            <person name="Zhong Y."/>
        </authorList>
    </citation>
    <scope>NUCLEOTIDE SEQUENCE</scope>
    <source>
        <strain evidence="2">KCTC 42187</strain>
    </source>
</reference>
<gene>
    <name evidence="2" type="ORF">H9S92_06245</name>
</gene>
<feature type="signal peptide" evidence="1">
    <location>
        <begin position="1"/>
        <end position="21"/>
    </location>
</feature>
<keyword evidence="1" id="KW-0732">Signal</keyword>
<accession>A0A923PGQ4</accession>
<dbReference type="RefSeq" id="WP_187465851.1">
    <property type="nucleotide sequence ID" value="NZ_JACSIT010000076.1"/>
</dbReference>
<evidence type="ECO:0000313" key="2">
    <source>
        <dbReference type="EMBL" id="MBC6993752.1"/>
    </source>
</evidence>
<dbReference type="AlphaFoldDB" id="A0A923PGQ4"/>
<organism evidence="2 3">
    <name type="scientific">Neolewinella lacunae</name>
    <dbReference type="NCBI Taxonomy" id="1517758"/>
    <lineage>
        <taxon>Bacteria</taxon>
        <taxon>Pseudomonadati</taxon>
        <taxon>Bacteroidota</taxon>
        <taxon>Saprospiria</taxon>
        <taxon>Saprospirales</taxon>
        <taxon>Lewinellaceae</taxon>
        <taxon>Neolewinella</taxon>
    </lineage>
</organism>
<comment type="caution">
    <text evidence="2">The sequence shown here is derived from an EMBL/GenBank/DDBJ whole genome shotgun (WGS) entry which is preliminary data.</text>
</comment>
<sequence>MKFKSLFFSLCLLFIGTSVFANLPDNTLTGDEPLTIKAANKLIYEAMAKLPADAPVKLVAATSILEDDASCTVTVQISIPGGTGGSVSATAATCREALNMVLAII</sequence>
<dbReference type="EMBL" id="JACSIT010000076">
    <property type="protein sequence ID" value="MBC6993752.1"/>
    <property type="molecule type" value="Genomic_DNA"/>
</dbReference>
<proteinExistence type="predicted"/>
<evidence type="ECO:0000256" key="1">
    <source>
        <dbReference type="SAM" id="SignalP"/>
    </source>
</evidence>
<name>A0A923PGQ4_9BACT</name>
<feature type="chain" id="PRO_5037870405" evidence="1">
    <location>
        <begin position="22"/>
        <end position="105"/>
    </location>
</feature>
<dbReference type="Proteomes" id="UP000650081">
    <property type="component" value="Unassembled WGS sequence"/>
</dbReference>
<keyword evidence="3" id="KW-1185">Reference proteome</keyword>
<protein>
    <submittedName>
        <fullName evidence="2">Uncharacterized protein</fullName>
    </submittedName>
</protein>